<dbReference type="Proteomes" id="UP000645217">
    <property type="component" value="Unassembled WGS sequence"/>
</dbReference>
<sequence length="83" mass="8525">MACGAAGQGTIRLHERAIPFSIEAITAALIASVIPKSSQLTMSTRASGGNPSNSLDLIGAPPFSDALSVMSSKPSVPRQKFVI</sequence>
<comment type="caution">
    <text evidence="1">The sequence shown here is derived from an EMBL/GenBank/DDBJ whole genome shotgun (WGS) entry which is preliminary data.</text>
</comment>
<dbReference type="EMBL" id="BMNT01000018">
    <property type="protein sequence ID" value="GGK89520.1"/>
    <property type="molecule type" value="Genomic_DNA"/>
</dbReference>
<protein>
    <submittedName>
        <fullName evidence="1">Uncharacterized protein</fullName>
    </submittedName>
</protein>
<gene>
    <name evidence="1" type="ORF">GCM10007964_35270</name>
</gene>
<organism evidence="1 2">
    <name type="scientific">Sphaerisporangium melleum</name>
    <dbReference type="NCBI Taxonomy" id="321316"/>
    <lineage>
        <taxon>Bacteria</taxon>
        <taxon>Bacillati</taxon>
        <taxon>Actinomycetota</taxon>
        <taxon>Actinomycetes</taxon>
        <taxon>Streptosporangiales</taxon>
        <taxon>Streptosporangiaceae</taxon>
        <taxon>Sphaerisporangium</taxon>
    </lineage>
</organism>
<name>A0A917R4T5_9ACTN</name>
<reference evidence="1" key="1">
    <citation type="journal article" date="2014" name="Int. J. Syst. Evol. Microbiol.">
        <title>Complete genome sequence of Corynebacterium casei LMG S-19264T (=DSM 44701T), isolated from a smear-ripened cheese.</title>
        <authorList>
            <consortium name="US DOE Joint Genome Institute (JGI-PGF)"/>
            <person name="Walter F."/>
            <person name="Albersmeier A."/>
            <person name="Kalinowski J."/>
            <person name="Ruckert C."/>
        </authorList>
    </citation>
    <scope>NUCLEOTIDE SEQUENCE</scope>
    <source>
        <strain evidence="1">JCM 13064</strain>
    </source>
</reference>
<proteinExistence type="predicted"/>
<evidence type="ECO:0000313" key="2">
    <source>
        <dbReference type="Proteomes" id="UP000645217"/>
    </source>
</evidence>
<keyword evidence="2" id="KW-1185">Reference proteome</keyword>
<evidence type="ECO:0000313" key="1">
    <source>
        <dbReference type="EMBL" id="GGK89520.1"/>
    </source>
</evidence>
<dbReference type="AlphaFoldDB" id="A0A917R4T5"/>
<reference evidence="1" key="2">
    <citation type="submission" date="2020-09" db="EMBL/GenBank/DDBJ databases">
        <authorList>
            <person name="Sun Q."/>
            <person name="Ohkuma M."/>
        </authorList>
    </citation>
    <scope>NUCLEOTIDE SEQUENCE</scope>
    <source>
        <strain evidence="1">JCM 13064</strain>
    </source>
</reference>
<accession>A0A917R4T5</accession>